<protein>
    <submittedName>
        <fullName evidence="1">Uncharacterized protein</fullName>
    </submittedName>
</protein>
<sequence>MHILRPVACENLSSFGRGNIGNVLRQHSFHSQRRKQFTAAWTEHRNLPMTQAVALPRTEYVGVPDRGGGLSFSIEIGSTWPADGRSFHRPTIFVWKECPLRAALGSNGGLALP</sequence>
<proteinExistence type="predicted"/>
<evidence type="ECO:0000313" key="2">
    <source>
        <dbReference type="Proteomes" id="UP000253729"/>
    </source>
</evidence>
<keyword evidence="2" id="KW-1185">Reference proteome</keyword>
<dbReference type="GeneID" id="38138373"/>
<dbReference type="AlphaFoldDB" id="A0A3F3PHQ4"/>
<accession>A0A3F3PHQ4</accession>
<dbReference type="Proteomes" id="UP000253729">
    <property type="component" value="Unassembled WGS sequence"/>
</dbReference>
<dbReference type="RefSeq" id="XP_026619503.1">
    <property type="nucleotide sequence ID" value="XM_026770017.1"/>
</dbReference>
<dbReference type="EMBL" id="KZ852143">
    <property type="protein sequence ID" value="RDH26481.1"/>
    <property type="molecule type" value="Genomic_DNA"/>
</dbReference>
<reference evidence="1 2" key="1">
    <citation type="submission" date="2018-07" db="EMBL/GenBank/DDBJ databases">
        <title>The genomes of Aspergillus section Nigri reveals drivers in fungal speciation.</title>
        <authorList>
            <consortium name="DOE Joint Genome Institute"/>
            <person name="Vesth T.C."/>
            <person name="Nybo J."/>
            <person name="Theobald S."/>
            <person name="Brandl J."/>
            <person name="Frisvad J.C."/>
            <person name="Nielsen K.F."/>
            <person name="Lyhne E.K."/>
            <person name="Kogle M.E."/>
            <person name="Kuo A."/>
            <person name="Riley R."/>
            <person name="Clum A."/>
            <person name="Nolan M."/>
            <person name="Lipzen A."/>
            <person name="Salamov A."/>
            <person name="Henrissat B."/>
            <person name="Wiebenga A."/>
            <person name="De vries R.P."/>
            <person name="Grigoriev I.V."/>
            <person name="Mortensen U.H."/>
            <person name="Andersen M.R."/>
            <person name="Baker S.E."/>
        </authorList>
    </citation>
    <scope>NUCLEOTIDE SEQUENCE [LARGE SCALE GENOMIC DNA]</scope>
    <source>
        <strain evidence="1 2">CBS 139.54b</strain>
    </source>
</reference>
<evidence type="ECO:0000313" key="1">
    <source>
        <dbReference type="EMBL" id="RDH26481.1"/>
    </source>
</evidence>
<organism evidence="1 2">
    <name type="scientific">Aspergillus welwitschiae</name>
    <dbReference type="NCBI Taxonomy" id="1341132"/>
    <lineage>
        <taxon>Eukaryota</taxon>
        <taxon>Fungi</taxon>
        <taxon>Dikarya</taxon>
        <taxon>Ascomycota</taxon>
        <taxon>Pezizomycotina</taxon>
        <taxon>Eurotiomycetes</taxon>
        <taxon>Eurotiomycetidae</taxon>
        <taxon>Eurotiales</taxon>
        <taxon>Aspergillaceae</taxon>
        <taxon>Aspergillus</taxon>
        <taxon>Aspergillus subgen. Circumdati</taxon>
    </lineage>
</organism>
<gene>
    <name evidence="1" type="ORF">BDQ94DRAFT_164462</name>
</gene>
<name>A0A3F3PHQ4_9EURO</name>